<dbReference type="InterPro" id="IPR001075">
    <property type="entry name" value="NIF_FeS_clus_asmbl_NifU_C"/>
</dbReference>
<keyword evidence="2" id="KW-0535">Nitrogen fixation</keyword>
<proteinExistence type="predicted"/>
<evidence type="ECO:0000313" key="5">
    <source>
        <dbReference type="EMBL" id="SUZ58705.1"/>
    </source>
</evidence>
<evidence type="ECO:0000256" key="2">
    <source>
        <dbReference type="ARBA" id="ARBA00023231"/>
    </source>
</evidence>
<reference evidence="5" key="1">
    <citation type="submission" date="2018-05" db="EMBL/GenBank/DDBJ databases">
        <authorList>
            <person name="Lanie J.A."/>
            <person name="Ng W.-L."/>
            <person name="Kazmierczak K.M."/>
            <person name="Andrzejewski T.M."/>
            <person name="Davidsen T.M."/>
            <person name="Wayne K.J."/>
            <person name="Tettelin H."/>
            <person name="Glass J.I."/>
            <person name="Rusch D."/>
            <person name="Podicherti R."/>
            <person name="Tsui H.-C.T."/>
            <person name="Winkler M.E."/>
        </authorList>
    </citation>
    <scope>NUCLEOTIDE SEQUENCE</scope>
</reference>
<dbReference type="Gene3D" id="3.90.1010.10">
    <property type="match status" value="1"/>
</dbReference>
<accession>A0A381NVR3</accession>
<organism evidence="5">
    <name type="scientific">marine metagenome</name>
    <dbReference type="NCBI Taxonomy" id="408172"/>
    <lineage>
        <taxon>unclassified sequences</taxon>
        <taxon>metagenomes</taxon>
        <taxon>ecological metagenomes</taxon>
    </lineage>
</organism>
<dbReference type="GO" id="GO:0016226">
    <property type="term" value="P:iron-sulfur cluster assembly"/>
    <property type="evidence" value="ECO:0007669"/>
    <property type="project" value="InterPro"/>
</dbReference>
<dbReference type="GO" id="GO:0005506">
    <property type="term" value="F:iron ion binding"/>
    <property type="evidence" value="ECO:0007669"/>
    <property type="project" value="InterPro"/>
</dbReference>
<evidence type="ECO:0000256" key="1">
    <source>
        <dbReference type="ARBA" id="ARBA00015278"/>
    </source>
</evidence>
<sequence length="246" mass="27107">VTVAEDKFSAKFEEIAANIKHRGAYYQEDASEKGMALIEVKFKDTKLYWLADVKEDRIFSARFFAYGGKVSLVVGETLCSMVEGLTVDEACSLLKTDVEVKLRDNPDVASVPESKLKAFDTVEELLKLVKDQYISAKGVAIASASINKEDFKSTTELNLVAQAWLGLTLDEQKEQIELVLDEHIRPALMNDGGNVQLLDVTDGEKVLVQYQGACGSCGSSLGATLSFMESTLRKHIYNEINVVPQV</sequence>
<dbReference type="InterPro" id="IPR002871">
    <property type="entry name" value="NIF_FeS_clus_asmbl_NifU_N"/>
</dbReference>
<dbReference type="Gene3D" id="3.30.300.130">
    <property type="entry name" value="Fe-S cluster assembly (FSCA)"/>
    <property type="match status" value="1"/>
</dbReference>
<name>A0A381NVR3_9ZZZZ</name>
<gene>
    <name evidence="5" type="ORF">METZ01_LOCUS11559</name>
</gene>
<feature type="domain" description="NIF system FeS cluster assembly NifU N-terminal" evidence="4">
    <location>
        <begin position="44"/>
        <end position="109"/>
    </location>
</feature>
<dbReference type="SUPFAM" id="SSF82649">
    <property type="entry name" value="SufE/NifU"/>
    <property type="match status" value="1"/>
</dbReference>
<dbReference type="AlphaFoldDB" id="A0A381NVR3"/>
<evidence type="ECO:0000259" key="4">
    <source>
        <dbReference type="Pfam" id="PF01592"/>
    </source>
</evidence>
<protein>
    <recommendedName>
        <fullName evidence="1">Nitrogen fixation protein NifU</fullName>
    </recommendedName>
</protein>
<evidence type="ECO:0000259" key="3">
    <source>
        <dbReference type="Pfam" id="PF01106"/>
    </source>
</evidence>
<dbReference type="EMBL" id="UINC01000636">
    <property type="protein sequence ID" value="SUZ58705.1"/>
    <property type="molecule type" value="Genomic_DNA"/>
</dbReference>
<dbReference type="Pfam" id="PF01592">
    <property type="entry name" value="NifU_N"/>
    <property type="match status" value="1"/>
</dbReference>
<feature type="domain" description="NIF system FeS cluster assembly NifU C-terminal" evidence="3">
    <location>
        <begin position="176"/>
        <end position="243"/>
    </location>
</feature>
<dbReference type="GO" id="GO:0051536">
    <property type="term" value="F:iron-sulfur cluster binding"/>
    <property type="evidence" value="ECO:0007669"/>
    <property type="project" value="InterPro"/>
</dbReference>
<dbReference type="InterPro" id="IPR034904">
    <property type="entry name" value="FSCA_dom_sf"/>
</dbReference>
<feature type="non-terminal residue" evidence="5">
    <location>
        <position position="1"/>
    </location>
</feature>
<dbReference type="Pfam" id="PF01106">
    <property type="entry name" value="NifU"/>
    <property type="match status" value="1"/>
</dbReference>
<dbReference type="SUPFAM" id="SSF117916">
    <property type="entry name" value="Fe-S cluster assembly (FSCA) domain-like"/>
    <property type="match status" value="1"/>
</dbReference>